<reference evidence="1 2" key="1">
    <citation type="journal article" date="2009" name="Proc. Natl. Acad. Sci. U.S.A.">
        <title>Eukaryote-to-eukaryote gene transfer events revealed by the genome sequence of the wine yeast Saccharomyces cerevisiae EC1118.</title>
        <authorList>
            <person name="Novo M."/>
            <person name="Bigey F."/>
            <person name="Beyne E."/>
            <person name="Galeote V."/>
            <person name="Gavory F."/>
            <person name="Mallet S."/>
            <person name="Cambot B."/>
            <person name="Legras J.L."/>
            <person name="Wincker P."/>
            <person name="Casaregola S."/>
            <person name="Dequin S."/>
        </authorList>
    </citation>
    <scope>NUCLEOTIDE SEQUENCE [LARGE SCALE GENOMIC DNA]</scope>
    <source>
        <strain evidence="2">Lalvin EC1118 / Prise de mousse</strain>
    </source>
</reference>
<name>C8Z8E6_YEAS8</name>
<sequence>MRLSDQFNNTTSSSDFFFSQLGDESSFDDNWNIWNSTLTQDLTVTGSQSVNNWSSFLGSRFQVLVSLVFWDQCPQFVQVQDWLPEMSLLLVEVSHTNLTEITWMVFIHVNSVVMLTTGHTSTTGVLSVLTDTTFTGCTKKIL</sequence>
<proteinExistence type="predicted"/>
<accession>C8Z8E6</accession>
<gene>
    <name evidence="1" type="ORF">EC1118_1G1_1849g</name>
</gene>
<dbReference type="EMBL" id="FN393070">
    <property type="protein sequence ID" value="CAY79662.1"/>
    <property type="molecule type" value="Genomic_DNA"/>
</dbReference>
<dbReference type="HOGENOM" id="CLU_1817317_0_0_1"/>
<evidence type="ECO:0000313" key="2">
    <source>
        <dbReference type="Proteomes" id="UP000000286"/>
    </source>
</evidence>
<organism evidence="1 2">
    <name type="scientific">Saccharomyces cerevisiae (strain Lalvin EC1118 / Prise de mousse)</name>
    <name type="common">Baker's yeast</name>
    <dbReference type="NCBI Taxonomy" id="643680"/>
    <lineage>
        <taxon>Eukaryota</taxon>
        <taxon>Fungi</taxon>
        <taxon>Dikarya</taxon>
        <taxon>Ascomycota</taxon>
        <taxon>Saccharomycotina</taxon>
        <taxon>Saccharomycetes</taxon>
        <taxon>Saccharomycetales</taxon>
        <taxon>Saccharomycetaceae</taxon>
        <taxon>Saccharomyces</taxon>
    </lineage>
</organism>
<dbReference type="AlphaFoldDB" id="C8Z8E6"/>
<evidence type="ECO:0000313" key="1">
    <source>
        <dbReference type="EMBL" id="CAY79662.1"/>
    </source>
</evidence>
<protein>
    <submittedName>
        <fullName evidence="1">EC1118_1G1_1849p</fullName>
    </submittedName>
</protein>
<dbReference type="Proteomes" id="UP000000286">
    <property type="component" value="Chromosome VII"/>
</dbReference>